<evidence type="ECO:0000256" key="8">
    <source>
        <dbReference type="ARBA" id="ARBA00022676"/>
    </source>
</evidence>
<dbReference type="GO" id="GO:0009252">
    <property type="term" value="P:peptidoglycan biosynthetic process"/>
    <property type="evidence" value="ECO:0007669"/>
    <property type="project" value="UniProtKB-KW"/>
</dbReference>
<keyword evidence="6" id="KW-0121">Carboxypeptidase</keyword>
<dbReference type="Pfam" id="PF00905">
    <property type="entry name" value="Transpeptidase"/>
    <property type="match status" value="1"/>
</dbReference>
<evidence type="ECO:0000256" key="6">
    <source>
        <dbReference type="ARBA" id="ARBA00022645"/>
    </source>
</evidence>
<reference evidence="21 22" key="1">
    <citation type="submission" date="2019-08" db="EMBL/GenBank/DDBJ databases">
        <title>Genome of Luteibaculum oceani JCM 18817.</title>
        <authorList>
            <person name="Bowman J.P."/>
        </authorList>
    </citation>
    <scope>NUCLEOTIDE SEQUENCE [LARGE SCALE GENOMIC DNA]</scope>
    <source>
        <strain evidence="21 22">JCM 18817</strain>
    </source>
</reference>
<dbReference type="OrthoDB" id="9766909at2"/>
<comment type="caution">
    <text evidence="21">The sequence shown here is derived from an EMBL/GenBank/DDBJ whole genome shotgun (WGS) entry which is preliminary data.</text>
</comment>
<evidence type="ECO:0000256" key="9">
    <source>
        <dbReference type="ARBA" id="ARBA00022679"/>
    </source>
</evidence>
<protein>
    <submittedName>
        <fullName evidence="21">Penicillin-binding protein</fullName>
    </submittedName>
</protein>
<dbReference type="Proteomes" id="UP000321168">
    <property type="component" value="Unassembled WGS sequence"/>
</dbReference>
<evidence type="ECO:0000259" key="20">
    <source>
        <dbReference type="Pfam" id="PF00912"/>
    </source>
</evidence>
<evidence type="ECO:0000256" key="13">
    <source>
        <dbReference type="ARBA" id="ARBA00023136"/>
    </source>
</evidence>
<dbReference type="EMBL" id="VORB01000005">
    <property type="protein sequence ID" value="TXC79003.1"/>
    <property type="molecule type" value="Genomic_DNA"/>
</dbReference>
<comment type="catalytic activity">
    <reaction evidence="16">
        <text>Preferential cleavage: (Ac)2-L-Lys-D-Ala-|-D-Ala. Also transpeptidation of peptidyl-alanyl moieties that are N-acyl substituents of D-alanine.</text>
        <dbReference type="EC" id="3.4.16.4"/>
    </reaction>
</comment>
<keyword evidence="22" id="KW-1185">Reference proteome</keyword>
<proteinExistence type="inferred from homology"/>
<evidence type="ECO:0000256" key="15">
    <source>
        <dbReference type="ARBA" id="ARBA00023316"/>
    </source>
</evidence>
<keyword evidence="18" id="KW-1133">Transmembrane helix</keyword>
<keyword evidence="12" id="KW-0573">Peptidoglycan synthesis</keyword>
<dbReference type="InterPro" id="IPR023346">
    <property type="entry name" value="Lysozyme-like_dom_sf"/>
</dbReference>
<evidence type="ECO:0000256" key="4">
    <source>
        <dbReference type="ARBA" id="ARBA00007739"/>
    </source>
</evidence>
<dbReference type="AlphaFoldDB" id="A0A5C6UZY4"/>
<evidence type="ECO:0000313" key="22">
    <source>
        <dbReference type="Proteomes" id="UP000321168"/>
    </source>
</evidence>
<accession>A0A5C6UZY4</accession>
<dbReference type="Pfam" id="PF00912">
    <property type="entry name" value="Transgly"/>
    <property type="match status" value="1"/>
</dbReference>
<evidence type="ECO:0000259" key="19">
    <source>
        <dbReference type="Pfam" id="PF00905"/>
    </source>
</evidence>
<sequence>MPNYARLFIKLILSLGVFAVLMLWLLWNGYLIDIPSDRELQNYELAQATEIYTGDSVLLGKMYLENRRCISFNEIPKPLIKCLISTEDSRYYDHNGVDFISLGRVLIKTIILGEASGGGSTITQQLVKQWFPRSGYETNNLVFHKLREMITALKLERFYSKEEILQNYFNTVAFGHNNYGVYTAADYYFNKKPAELSLVEMATLVALLRGTSFYDPQRFPDRCMDRRNLVLENMNRLGYLSYSQLAKAQKAPLVLSQKKNDDLAPYFLQHIKQRVEEICSSKEYFGYNRPNPYTDGLRVYTTINSKVQEYAEAALTSHLDELQKKFDREWTDVQWRRNKATLIRLIRLNKYPGYQKVCKALETGNVTAESDSLLRDIKKDLLRLRAGFTCIKNTGEVLAWVGGRDFSKSKFDHVKSARQVGSVFKPIVYVTAVDQGVNICNYFKNRRKSFDQFDDWRPRNASNSYHGEYTMKGALTHSINVISVEVLLRAGLSDVLNVAEQMGISRELPQVPSISIGTPDISLFQMVNAYTCFPNGGKRLSTRYINSIRGINDVVLYEEKTKVEREIFTENVAAIMTNMMESVVNVGTSRALRNSYKLKGPIAGKTGTSQNQSDGWFIGYTPKFSAGAWVGADYPDIHFRSLSSGAGSKTALPIWAKFVTQLQEDESLKYLLEGEFTPPNARDLRCLNQPLYRVPPKPVLDSLSQDSLVILER</sequence>
<evidence type="ECO:0000256" key="3">
    <source>
        <dbReference type="ARBA" id="ARBA00007090"/>
    </source>
</evidence>
<keyword evidence="5" id="KW-1003">Cell membrane</keyword>
<dbReference type="RefSeq" id="WP_147014527.1">
    <property type="nucleotide sequence ID" value="NZ_VORB01000005.1"/>
</dbReference>
<comment type="similarity">
    <text evidence="4">In the N-terminal section; belongs to the glycosyltransferase 51 family.</text>
</comment>
<keyword evidence="14" id="KW-0511">Multifunctional enzyme</keyword>
<dbReference type="Gene3D" id="1.10.3810.10">
    <property type="entry name" value="Biosynthetic peptidoglycan transglycosylase-like"/>
    <property type="match status" value="1"/>
</dbReference>
<dbReference type="PANTHER" id="PTHR32282">
    <property type="entry name" value="BINDING PROTEIN TRANSPEPTIDASE, PUTATIVE-RELATED"/>
    <property type="match status" value="1"/>
</dbReference>
<evidence type="ECO:0000256" key="2">
    <source>
        <dbReference type="ARBA" id="ARBA00004752"/>
    </source>
</evidence>
<organism evidence="21 22">
    <name type="scientific">Luteibaculum oceani</name>
    <dbReference type="NCBI Taxonomy" id="1294296"/>
    <lineage>
        <taxon>Bacteria</taxon>
        <taxon>Pseudomonadati</taxon>
        <taxon>Bacteroidota</taxon>
        <taxon>Flavobacteriia</taxon>
        <taxon>Flavobacteriales</taxon>
        <taxon>Luteibaculaceae</taxon>
        <taxon>Luteibaculum</taxon>
    </lineage>
</organism>
<dbReference type="GO" id="GO:0009002">
    <property type="term" value="F:serine-type D-Ala-D-Ala carboxypeptidase activity"/>
    <property type="evidence" value="ECO:0007669"/>
    <property type="project" value="UniProtKB-EC"/>
</dbReference>
<dbReference type="GO" id="GO:0008360">
    <property type="term" value="P:regulation of cell shape"/>
    <property type="evidence" value="ECO:0007669"/>
    <property type="project" value="UniProtKB-KW"/>
</dbReference>
<keyword evidence="8" id="KW-0328">Glycosyltransferase</keyword>
<comment type="pathway">
    <text evidence="2">Cell wall biogenesis; peptidoglycan biosynthesis.</text>
</comment>
<dbReference type="GO" id="GO:0006508">
    <property type="term" value="P:proteolysis"/>
    <property type="evidence" value="ECO:0007669"/>
    <property type="project" value="UniProtKB-KW"/>
</dbReference>
<evidence type="ECO:0000256" key="10">
    <source>
        <dbReference type="ARBA" id="ARBA00022801"/>
    </source>
</evidence>
<dbReference type="GO" id="GO:0030288">
    <property type="term" value="C:outer membrane-bounded periplasmic space"/>
    <property type="evidence" value="ECO:0007669"/>
    <property type="project" value="TreeGrafter"/>
</dbReference>
<dbReference type="InterPro" id="IPR001264">
    <property type="entry name" value="Glyco_trans_51"/>
</dbReference>
<feature type="domain" description="Penicillin-binding protein transpeptidase" evidence="19">
    <location>
        <begin position="393"/>
        <end position="627"/>
    </location>
</feature>
<dbReference type="PANTHER" id="PTHR32282:SF11">
    <property type="entry name" value="PENICILLIN-BINDING PROTEIN 1B"/>
    <property type="match status" value="1"/>
</dbReference>
<evidence type="ECO:0000256" key="18">
    <source>
        <dbReference type="SAM" id="Phobius"/>
    </source>
</evidence>
<gene>
    <name evidence="21" type="ORF">FRX97_07245</name>
</gene>
<dbReference type="InterPro" id="IPR036950">
    <property type="entry name" value="PBP_transglycosylase"/>
</dbReference>
<dbReference type="Gene3D" id="3.40.710.10">
    <property type="entry name" value="DD-peptidase/beta-lactamase superfamily"/>
    <property type="match status" value="2"/>
</dbReference>
<keyword evidence="13 18" id="KW-0472">Membrane</keyword>
<comment type="catalytic activity">
    <reaction evidence="17">
        <text>[GlcNAc-(1-&gt;4)-Mur2Ac(oyl-L-Ala-gamma-D-Glu-L-Lys-D-Ala-D-Ala)](n)-di-trans,octa-cis-undecaprenyl diphosphate + beta-D-GlcNAc-(1-&gt;4)-Mur2Ac(oyl-L-Ala-gamma-D-Glu-L-Lys-D-Ala-D-Ala)-di-trans,octa-cis-undecaprenyl diphosphate = [GlcNAc-(1-&gt;4)-Mur2Ac(oyl-L-Ala-gamma-D-Glu-L-Lys-D-Ala-D-Ala)](n+1)-di-trans,octa-cis-undecaprenyl diphosphate + di-trans,octa-cis-undecaprenyl diphosphate + H(+)</text>
        <dbReference type="Rhea" id="RHEA:23708"/>
        <dbReference type="Rhea" id="RHEA-COMP:9602"/>
        <dbReference type="Rhea" id="RHEA-COMP:9603"/>
        <dbReference type="ChEBI" id="CHEBI:15378"/>
        <dbReference type="ChEBI" id="CHEBI:58405"/>
        <dbReference type="ChEBI" id="CHEBI:60033"/>
        <dbReference type="ChEBI" id="CHEBI:78435"/>
        <dbReference type="EC" id="2.4.99.28"/>
    </reaction>
</comment>
<feature type="domain" description="Glycosyl transferase family 51" evidence="20">
    <location>
        <begin position="61"/>
        <end position="234"/>
    </location>
</feature>
<dbReference type="GO" id="GO:0005886">
    <property type="term" value="C:plasma membrane"/>
    <property type="evidence" value="ECO:0007669"/>
    <property type="project" value="UniProtKB-SubCell"/>
</dbReference>
<keyword evidence="9" id="KW-0808">Transferase</keyword>
<dbReference type="GO" id="GO:0071555">
    <property type="term" value="P:cell wall organization"/>
    <property type="evidence" value="ECO:0007669"/>
    <property type="project" value="UniProtKB-KW"/>
</dbReference>
<dbReference type="InterPro" id="IPR050396">
    <property type="entry name" value="Glycosyltr_51/Transpeptidase"/>
</dbReference>
<evidence type="ECO:0000256" key="1">
    <source>
        <dbReference type="ARBA" id="ARBA00004236"/>
    </source>
</evidence>
<evidence type="ECO:0000256" key="17">
    <source>
        <dbReference type="ARBA" id="ARBA00049902"/>
    </source>
</evidence>
<dbReference type="InterPro" id="IPR001460">
    <property type="entry name" value="PCN-bd_Tpept"/>
</dbReference>
<evidence type="ECO:0000256" key="5">
    <source>
        <dbReference type="ARBA" id="ARBA00022475"/>
    </source>
</evidence>
<feature type="transmembrane region" description="Helical" evidence="18">
    <location>
        <begin position="7"/>
        <end position="27"/>
    </location>
</feature>
<dbReference type="SUPFAM" id="SSF53955">
    <property type="entry name" value="Lysozyme-like"/>
    <property type="match status" value="1"/>
</dbReference>
<keyword evidence="11" id="KW-0133">Cell shape</keyword>
<keyword evidence="18" id="KW-0812">Transmembrane</keyword>
<keyword evidence="15" id="KW-0961">Cell wall biogenesis/degradation</keyword>
<keyword evidence="7" id="KW-0645">Protease</keyword>
<evidence type="ECO:0000256" key="14">
    <source>
        <dbReference type="ARBA" id="ARBA00023268"/>
    </source>
</evidence>
<evidence type="ECO:0000256" key="7">
    <source>
        <dbReference type="ARBA" id="ARBA00022670"/>
    </source>
</evidence>
<comment type="subcellular location">
    <subcellularLocation>
        <location evidence="1">Cell membrane</location>
    </subcellularLocation>
</comment>
<evidence type="ECO:0000256" key="12">
    <source>
        <dbReference type="ARBA" id="ARBA00022984"/>
    </source>
</evidence>
<dbReference type="SUPFAM" id="SSF56601">
    <property type="entry name" value="beta-lactamase/transpeptidase-like"/>
    <property type="match status" value="1"/>
</dbReference>
<dbReference type="GO" id="GO:0008955">
    <property type="term" value="F:peptidoglycan glycosyltransferase activity"/>
    <property type="evidence" value="ECO:0007669"/>
    <property type="project" value="UniProtKB-EC"/>
</dbReference>
<keyword evidence="10" id="KW-0378">Hydrolase</keyword>
<evidence type="ECO:0000313" key="21">
    <source>
        <dbReference type="EMBL" id="TXC79003.1"/>
    </source>
</evidence>
<name>A0A5C6UZY4_9FLAO</name>
<evidence type="ECO:0000256" key="16">
    <source>
        <dbReference type="ARBA" id="ARBA00034000"/>
    </source>
</evidence>
<dbReference type="InterPro" id="IPR012338">
    <property type="entry name" value="Beta-lactam/transpept-like"/>
</dbReference>
<evidence type="ECO:0000256" key="11">
    <source>
        <dbReference type="ARBA" id="ARBA00022960"/>
    </source>
</evidence>
<dbReference type="GO" id="GO:0008658">
    <property type="term" value="F:penicillin binding"/>
    <property type="evidence" value="ECO:0007669"/>
    <property type="project" value="InterPro"/>
</dbReference>
<comment type="similarity">
    <text evidence="3">In the C-terminal section; belongs to the transpeptidase family.</text>
</comment>